<dbReference type="InterPro" id="IPR036162">
    <property type="entry name" value="Resolvase-like_N_sf"/>
</dbReference>
<keyword evidence="3" id="KW-1185">Reference proteome</keyword>
<name>A0A927MMU0_9BACL</name>
<dbReference type="RefSeq" id="WP_192599699.1">
    <property type="nucleotide sequence ID" value="NZ_JADBEL010000020.1"/>
</dbReference>
<dbReference type="PANTHER" id="PTHR30461:SF23">
    <property type="entry name" value="DNA RECOMBINASE-RELATED"/>
    <property type="match status" value="1"/>
</dbReference>
<evidence type="ECO:0000313" key="3">
    <source>
        <dbReference type="Proteomes" id="UP000658225"/>
    </source>
</evidence>
<dbReference type="Gene3D" id="3.40.50.1390">
    <property type="entry name" value="Resolvase, N-terminal catalytic domain"/>
    <property type="match status" value="1"/>
</dbReference>
<dbReference type="PROSITE" id="PS51737">
    <property type="entry name" value="RECOMBINASE_DNA_BIND"/>
    <property type="match status" value="1"/>
</dbReference>
<organism evidence="2 3">
    <name type="scientific">Sporosarcina limicola</name>
    <dbReference type="NCBI Taxonomy" id="34101"/>
    <lineage>
        <taxon>Bacteria</taxon>
        <taxon>Bacillati</taxon>
        <taxon>Bacillota</taxon>
        <taxon>Bacilli</taxon>
        <taxon>Bacillales</taxon>
        <taxon>Caryophanaceae</taxon>
        <taxon>Sporosarcina</taxon>
    </lineage>
</organism>
<evidence type="ECO:0000259" key="1">
    <source>
        <dbReference type="PROSITE" id="PS51737"/>
    </source>
</evidence>
<evidence type="ECO:0000313" key="2">
    <source>
        <dbReference type="EMBL" id="MBE1556012.1"/>
    </source>
</evidence>
<dbReference type="InterPro" id="IPR050639">
    <property type="entry name" value="SSR_resolvase"/>
</dbReference>
<proteinExistence type="predicted"/>
<gene>
    <name evidence="2" type="ORF">H4683_003133</name>
</gene>
<sequence length="362" mass="41785">MTGSLTTIEETPLSGMGMAYGIDNKFTEDYDMSKVNTRTLNDEEKKVMRCVAFIRVSTNKDEQKDSLVNQKQMYIDTIKKNGWELSDFYYEIESGRYSDRDEIKRFLNDLKENKFDVLLTKEISRISRNSSLSYLIRDSISEKQLHWVSLDNSINTLIGNTQMFGLHVWMHENESRTTGERIKSVLDMKAKNGEFNGSNPPYGYTVKDKKLFINDDETPLIVRRIYREYLAGNGHDAIARGLYNESIPTPSMKQARKNASDEWHGSSIRIILENPHYTGSLVQSRTKSVSITSRKRVAKNPDEMIIVKDTHEAIISQTDFDLVQKIIQSRKRIRPQANTRLFSNIIYCADCGRAMHYKKVTT</sequence>
<dbReference type="AlphaFoldDB" id="A0A927MMU0"/>
<dbReference type="CDD" id="cd00338">
    <property type="entry name" value="Ser_Recombinase"/>
    <property type="match status" value="1"/>
</dbReference>
<dbReference type="SMART" id="SM00857">
    <property type="entry name" value="Resolvase"/>
    <property type="match status" value="1"/>
</dbReference>
<dbReference type="SUPFAM" id="SSF53041">
    <property type="entry name" value="Resolvase-like"/>
    <property type="match status" value="1"/>
</dbReference>
<dbReference type="Pfam" id="PF07508">
    <property type="entry name" value="Recombinase"/>
    <property type="match status" value="1"/>
</dbReference>
<dbReference type="Pfam" id="PF00239">
    <property type="entry name" value="Resolvase"/>
    <property type="match status" value="1"/>
</dbReference>
<dbReference type="InterPro" id="IPR006119">
    <property type="entry name" value="Resolv_N"/>
</dbReference>
<dbReference type="GO" id="GO:0000150">
    <property type="term" value="F:DNA strand exchange activity"/>
    <property type="evidence" value="ECO:0007669"/>
    <property type="project" value="InterPro"/>
</dbReference>
<dbReference type="PANTHER" id="PTHR30461">
    <property type="entry name" value="DNA-INVERTASE FROM LAMBDOID PROPHAGE"/>
    <property type="match status" value="1"/>
</dbReference>
<dbReference type="EMBL" id="JADBEL010000020">
    <property type="protein sequence ID" value="MBE1556012.1"/>
    <property type="molecule type" value="Genomic_DNA"/>
</dbReference>
<protein>
    <submittedName>
        <fullName evidence="2">DNA invertase Pin-like site-specific DNA recombinase</fullName>
    </submittedName>
</protein>
<dbReference type="InterPro" id="IPR038109">
    <property type="entry name" value="DNA_bind_recomb_sf"/>
</dbReference>
<dbReference type="GO" id="GO:0003677">
    <property type="term" value="F:DNA binding"/>
    <property type="evidence" value="ECO:0007669"/>
    <property type="project" value="InterPro"/>
</dbReference>
<dbReference type="InterPro" id="IPR011109">
    <property type="entry name" value="DNA_bind_recombinase_dom"/>
</dbReference>
<comment type="caution">
    <text evidence="2">The sequence shown here is derived from an EMBL/GenBank/DDBJ whole genome shotgun (WGS) entry which is preliminary data.</text>
</comment>
<feature type="domain" description="Recombinase" evidence="1">
    <location>
        <begin position="201"/>
        <end position="333"/>
    </location>
</feature>
<dbReference type="Proteomes" id="UP000658225">
    <property type="component" value="Unassembled WGS sequence"/>
</dbReference>
<accession>A0A927MMU0</accession>
<reference evidence="2" key="1">
    <citation type="submission" date="2020-10" db="EMBL/GenBank/DDBJ databases">
        <title>Genomic Encyclopedia of Type Strains, Phase IV (KMG-IV): sequencing the most valuable type-strain genomes for metagenomic binning, comparative biology and taxonomic classification.</title>
        <authorList>
            <person name="Goeker M."/>
        </authorList>
    </citation>
    <scope>NUCLEOTIDE SEQUENCE</scope>
    <source>
        <strain evidence="2">DSM 13886</strain>
    </source>
</reference>
<dbReference type="Gene3D" id="3.90.1750.20">
    <property type="entry name" value="Putative Large Serine Recombinase, Chain B, Domain 2"/>
    <property type="match status" value="1"/>
</dbReference>